<dbReference type="AlphaFoldDB" id="A0A291TBI4"/>
<dbReference type="GO" id="GO:0009055">
    <property type="term" value="F:electron transfer activity"/>
    <property type="evidence" value="ECO:0007669"/>
    <property type="project" value="InterPro"/>
</dbReference>
<protein>
    <submittedName>
        <fullName evidence="7">Electron transporter RnfG</fullName>
    </submittedName>
</protein>
<dbReference type="InterPro" id="IPR010209">
    <property type="entry name" value="Ion_transpt_RnfG/RsxG"/>
</dbReference>
<dbReference type="SMART" id="SM00900">
    <property type="entry name" value="FMN_bind"/>
    <property type="match status" value="1"/>
</dbReference>
<evidence type="ECO:0000259" key="6">
    <source>
        <dbReference type="SMART" id="SM00900"/>
    </source>
</evidence>
<dbReference type="Proteomes" id="UP000223709">
    <property type="component" value="Chromosome"/>
</dbReference>
<keyword evidence="3" id="KW-0285">Flavoprotein</keyword>
<evidence type="ECO:0000313" key="8">
    <source>
        <dbReference type="Proteomes" id="UP000223709"/>
    </source>
</evidence>
<proteinExistence type="predicted"/>
<keyword evidence="5" id="KW-0249">Electron transport</keyword>
<dbReference type="Pfam" id="PF04205">
    <property type="entry name" value="FMN_bind"/>
    <property type="match status" value="1"/>
</dbReference>
<dbReference type="InterPro" id="IPR007329">
    <property type="entry name" value="FMN-bd"/>
</dbReference>
<reference evidence="7 8" key="1">
    <citation type="submission" date="2017-10" db="EMBL/GenBank/DDBJ databases">
        <title>Complete Genome Sequence of Faecalibacterium prausnitzii isolated from the gut of healthy adult Indian.</title>
        <authorList>
            <person name="Bag S."/>
            <person name="Ghosh T.S."/>
            <person name="Das B."/>
        </authorList>
    </citation>
    <scope>NUCLEOTIDE SEQUENCE [LARGE SCALE GENOMIC DNA]</scope>
    <source>
        <strain evidence="7 8">Indica</strain>
    </source>
</reference>
<feature type="domain" description="FMN-binding" evidence="6">
    <location>
        <begin position="94"/>
        <end position="178"/>
    </location>
</feature>
<dbReference type="GO" id="GO:0022900">
    <property type="term" value="P:electron transport chain"/>
    <property type="evidence" value="ECO:0007669"/>
    <property type="project" value="InterPro"/>
</dbReference>
<dbReference type="GO" id="GO:0010181">
    <property type="term" value="F:FMN binding"/>
    <property type="evidence" value="ECO:0007669"/>
    <property type="project" value="InterPro"/>
</dbReference>
<dbReference type="PANTHER" id="PTHR36118:SF1">
    <property type="entry name" value="ION-TRANSLOCATING OXIDOREDUCTASE COMPLEX SUBUNIT G"/>
    <property type="match status" value="1"/>
</dbReference>
<keyword evidence="1" id="KW-0813">Transport</keyword>
<evidence type="ECO:0000256" key="2">
    <source>
        <dbReference type="ARBA" id="ARBA00022553"/>
    </source>
</evidence>
<accession>A0A291TBI4</accession>
<keyword evidence="2" id="KW-0597">Phosphoprotein</keyword>
<evidence type="ECO:0000313" key="7">
    <source>
        <dbReference type="EMBL" id="ATL90534.1"/>
    </source>
</evidence>
<dbReference type="RefSeq" id="WP_098924305.1">
    <property type="nucleotide sequence ID" value="NZ_CP023819.1"/>
</dbReference>
<sequence>MNKNSSWETTVKPVVVLSVIALIVSLLLAMVNSFTAPIIEDNQKAATLAAYVDVMPTVSSASDLEEVTDYTTENITGAVKATDGSLAIKAEEKGFDGGILSVIIGFDTNGTVTGIWVDASTQTKGIGSNVATDSFLAQFDGMDGTQNITLGQGYDAYSGATISSKALFAAINDCINCYNELA</sequence>
<name>A0A291TBI4_9FIRM</name>
<dbReference type="GO" id="GO:0005886">
    <property type="term" value="C:plasma membrane"/>
    <property type="evidence" value="ECO:0007669"/>
    <property type="project" value="InterPro"/>
</dbReference>
<organism evidence="7 8">
    <name type="scientific">Faecalibacterium prausnitzii</name>
    <dbReference type="NCBI Taxonomy" id="853"/>
    <lineage>
        <taxon>Bacteria</taxon>
        <taxon>Bacillati</taxon>
        <taxon>Bacillota</taxon>
        <taxon>Clostridia</taxon>
        <taxon>Eubacteriales</taxon>
        <taxon>Oscillospiraceae</taxon>
        <taxon>Faecalibacterium</taxon>
    </lineage>
</organism>
<gene>
    <name evidence="7" type="ORF">CRH10_09615</name>
</gene>
<evidence type="ECO:0000256" key="1">
    <source>
        <dbReference type="ARBA" id="ARBA00022448"/>
    </source>
</evidence>
<evidence type="ECO:0000256" key="3">
    <source>
        <dbReference type="ARBA" id="ARBA00022630"/>
    </source>
</evidence>
<dbReference type="PANTHER" id="PTHR36118">
    <property type="entry name" value="ION-TRANSLOCATING OXIDOREDUCTASE COMPLEX SUBUNIT G"/>
    <property type="match status" value="1"/>
</dbReference>
<keyword evidence="4" id="KW-0288">FMN</keyword>
<evidence type="ECO:0000256" key="5">
    <source>
        <dbReference type="ARBA" id="ARBA00022982"/>
    </source>
</evidence>
<dbReference type="EMBL" id="CP023819">
    <property type="protein sequence ID" value="ATL90534.1"/>
    <property type="molecule type" value="Genomic_DNA"/>
</dbReference>
<evidence type="ECO:0000256" key="4">
    <source>
        <dbReference type="ARBA" id="ARBA00022643"/>
    </source>
</evidence>